<dbReference type="InterPro" id="IPR003593">
    <property type="entry name" value="AAA+_ATPase"/>
</dbReference>
<dbReference type="FunFam" id="3.40.50.300:FF:000016">
    <property type="entry name" value="Oligopeptide ABC transporter ATP-binding component"/>
    <property type="match status" value="2"/>
</dbReference>
<dbReference type="InterPro" id="IPR013563">
    <property type="entry name" value="Oligopep_ABC_C"/>
</dbReference>
<name>A0A562QPA3_9PSED</name>
<dbReference type="CDD" id="cd03257">
    <property type="entry name" value="ABC_NikE_OppD_transporters"/>
    <property type="match status" value="2"/>
</dbReference>
<gene>
    <name evidence="23" type="ORF">IQ22_00263</name>
</gene>
<dbReference type="SMART" id="SM00382">
    <property type="entry name" value="AAA"/>
    <property type="match status" value="2"/>
</dbReference>
<evidence type="ECO:0000256" key="21">
    <source>
        <dbReference type="ARBA" id="ARBA00065473"/>
    </source>
</evidence>
<dbReference type="InterPro" id="IPR017871">
    <property type="entry name" value="ABC_transporter-like_CS"/>
</dbReference>
<comment type="subunit">
    <text evidence="3">The complex is composed of two ATP-binding proteins (GsiA), two transmembrane proteins (GsiC and GsiD) and a solute-binding protein (GsiB).</text>
</comment>
<dbReference type="GO" id="GO:0055085">
    <property type="term" value="P:transmembrane transport"/>
    <property type="evidence" value="ECO:0007669"/>
    <property type="project" value="UniProtKB-ARBA"/>
</dbReference>
<evidence type="ECO:0000256" key="20">
    <source>
        <dbReference type="ARBA" id="ARBA00058018"/>
    </source>
</evidence>
<dbReference type="SUPFAM" id="SSF52540">
    <property type="entry name" value="P-loop containing nucleoside triphosphate hydrolases"/>
    <property type="match status" value="2"/>
</dbReference>
<dbReference type="GO" id="GO:0016887">
    <property type="term" value="F:ATP hydrolysis activity"/>
    <property type="evidence" value="ECO:0007669"/>
    <property type="project" value="InterPro"/>
</dbReference>
<dbReference type="InterPro" id="IPR050319">
    <property type="entry name" value="ABC_transp_ATP-bind"/>
</dbReference>
<evidence type="ECO:0000256" key="10">
    <source>
        <dbReference type="ARBA" id="ARBA00022840"/>
    </source>
</evidence>
<keyword evidence="4" id="KW-0813">Transport</keyword>
<keyword evidence="7" id="KW-0677">Repeat</keyword>
<feature type="domain" description="ABC transporter" evidence="22">
    <location>
        <begin position="278"/>
        <end position="526"/>
    </location>
</feature>
<comment type="subcellular location">
    <subcellularLocation>
        <location evidence="2">Cell inner membrane</location>
    </subcellularLocation>
    <subcellularLocation>
        <location evidence="1">Membrane</location>
        <topology evidence="1">Peripheral membrane protein</topology>
    </subcellularLocation>
</comment>
<evidence type="ECO:0000256" key="5">
    <source>
        <dbReference type="ARBA" id="ARBA00022475"/>
    </source>
</evidence>
<evidence type="ECO:0000256" key="13">
    <source>
        <dbReference type="ARBA" id="ARBA00037530"/>
    </source>
</evidence>
<dbReference type="PANTHER" id="PTHR43776">
    <property type="entry name" value="TRANSPORT ATP-BINDING PROTEIN"/>
    <property type="match status" value="1"/>
</dbReference>
<dbReference type="GO" id="GO:0005524">
    <property type="term" value="F:ATP binding"/>
    <property type="evidence" value="ECO:0007669"/>
    <property type="project" value="UniProtKB-KW"/>
</dbReference>
<keyword evidence="12" id="KW-0472">Membrane</keyword>
<dbReference type="NCBIfam" id="NF007739">
    <property type="entry name" value="PRK10419.1"/>
    <property type="match status" value="2"/>
</dbReference>
<evidence type="ECO:0000256" key="17">
    <source>
        <dbReference type="ARBA" id="ARBA00041187"/>
    </source>
</evidence>
<keyword evidence="9" id="KW-0378">Hydrolase</keyword>
<comment type="function">
    <text evidence="20">Part of the ABC transporter DppABCDF involved in the uptake of various di/tripeptides. Is also involved in the uptake of phaseolotoxin, a toxic tripeptide inhibiting the enzyme ornithine carbamoyltransferase. Responsible for energy coupling to the transport system.</text>
</comment>
<evidence type="ECO:0000256" key="2">
    <source>
        <dbReference type="ARBA" id="ARBA00004533"/>
    </source>
</evidence>
<comment type="subunit">
    <text evidence="21">The complex is composed of two ATP-binding proteins (DppD and DppF), two transmembrane proteins (DppB and DppC) and a solute-binding protein (DppA1-A5). Five orthologous SBPs (DppA1-A5) are present in P.aeruginosa, which increases the substrate specificity of the DppBCDF transporter.</text>
</comment>
<dbReference type="EMBL" id="VLKY01000001">
    <property type="protein sequence ID" value="TWI58557.1"/>
    <property type="molecule type" value="Genomic_DNA"/>
</dbReference>
<comment type="caution">
    <text evidence="23">The sequence shown here is derived from an EMBL/GenBank/DDBJ whole genome shotgun (WGS) entry which is preliminary data.</text>
</comment>
<proteinExistence type="inferred from homology"/>
<evidence type="ECO:0000313" key="24">
    <source>
        <dbReference type="Proteomes" id="UP000316905"/>
    </source>
</evidence>
<dbReference type="GO" id="GO:0005886">
    <property type="term" value="C:plasma membrane"/>
    <property type="evidence" value="ECO:0007669"/>
    <property type="project" value="UniProtKB-SubCell"/>
</dbReference>
<accession>A0A562QPA3</accession>
<dbReference type="Gene3D" id="3.40.50.300">
    <property type="entry name" value="P-loop containing nucleotide triphosphate hydrolases"/>
    <property type="match status" value="2"/>
</dbReference>
<dbReference type="RefSeq" id="WP_145136859.1">
    <property type="nucleotide sequence ID" value="NZ_VLKY01000001.1"/>
</dbReference>
<comment type="function">
    <text evidence="13">Part of the ABC transporter complex GsiABCD involved in glutathione import. Responsible for energy coupling to the transport system.</text>
</comment>
<dbReference type="Pfam" id="PF08352">
    <property type="entry name" value="oligo_HPY"/>
    <property type="match status" value="2"/>
</dbReference>
<evidence type="ECO:0000256" key="12">
    <source>
        <dbReference type="ARBA" id="ARBA00023136"/>
    </source>
</evidence>
<dbReference type="PROSITE" id="PS00211">
    <property type="entry name" value="ABC_TRANSPORTER_1"/>
    <property type="match status" value="2"/>
</dbReference>
<evidence type="ECO:0000256" key="7">
    <source>
        <dbReference type="ARBA" id="ARBA00022737"/>
    </source>
</evidence>
<evidence type="ECO:0000256" key="4">
    <source>
        <dbReference type="ARBA" id="ARBA00022448"/>
    </source>
</evidence>
<dbReference type="PANTHER" id="PTHR43776:SF15">
    <property type="entry name" value="GLUTATHIONE IMPORT ATP-BINDING PROTEIN GSIA"/>
    <property type="match status" value="1"/>
</dbReference>
<dbReference type="GO" id="GO:0015833">
    <property type="term" value="P:peptide transport"/>
    <property type="evidence" value="ECO:0007669"/>
    <property type="project" value="InterPro"/>
</dbReference>
<keyword evidence="11" id="KW-1278">Translocase</keyword>
<keyword evidence="24" id="KW-1185">Reference proteome</keyword>
<evidence type="ECO:0000256" key="6">
    <source>
        <dbReference type="ARBA" id="ARBA00022519"/>
    </source>
</evidence>
<evidence type="ECO:0000256" key="11">
    <source>
        <dbReference type="ARBA" id="ARBA00022967"/>
    </source>
</evidence>
<evidence type="ECO:0000256" key="19">
    <source>
        <dbReference type="ARBA" id="ARBA00047640"/>
    </source>
</evidence>
<dbReference type="EC" id="7.4.2.10" evidence="16"/>
<keyword evidence="6" id="KW-0997">Cell inner membrane</keyword>
<feature type="domain" description="ABC transporter" evidence="22">
    <location>
        <begin position="10"/>
        <end position="256"/>
    </location>
</feature>
<dbReference type="AlphaFoldDB" id="A0A562QPA3"/>
<comment type="catalytic activity">
    <reaction evidence="19">
        <text>glutathione(out) + ATP + H2O = glutathione(in) + ADP + phosphate + H(+)</text>
        <dbReference type="Rhea" id="RHEA:29791"/>
        <dbReference type="ChEBI" id="CHEBI:15377"/>
        <dbReference type="ChEBI" id="CHEBI:15378"/>
        <dbReference type="ChEBI" id="CHEBI:30616"/>
        <dbReference type="ChEBI" id="CHEBI:43474"/>
        <dbReference type="ChEBI" id="CHEBI:57925"/>
        <dbReference type="ChEBI" id="CHEBI:456216"/>
        <dbReference type="EC" id="7.4.2.10"/>
    </reaction>
</comment>
<evidence type="ECO:0000256" key="18">
    <source>
        <dbReference type="ARBA" id="ARBA00047356"/>
    </source>
</evidence>
<organism evidence="23 24">
    <name type="scientific">Pseudomonas duriflava</name>
    <dbReference type="NCBI Taxonomy" id="459528"/>
    <lineage>
        <taxon>Bacteria</taxon>
        <taxon>Pseudomonadati</taxon>
        <taxon>Pseudomonadota</taxon>
        <taxon>Gammaproteobacteria</taxon>
        <taxon>Pseudomonadales</taxon>
        <taxon>Pseudomonadaceae</taxon>
        <taxon>Pseudomonas</taxon>
    </lineage>
</organism>
<dbReference type="InterPro" id="IPR027417">
    <property type="entry name" value="P-loop_NTPase"/>
</dbReference>
<evidence type="ECO:0000256" key="16">
    <source>
        <dbReference type="ARBA" id="ARBA00039050"/>
    </source>
</evidence>
<keyword evidence="10 23" id="KW-0067">ATP-binding</keyword>
<dbReference type="PROSITE" id="PS50893">
    <property type="entry name" value="ABC_TRANSPORTER_2"/>
    <property type="match status" value="2"/>
</dbReference>
<keyword evidence="8" id="KW-0547">Nucleotide-binding</keyword>
<evidence type="ECO:0000256" key="9">
    <source>
        <dbReference type="ARBA" id="ARBA00022801"/>
    </source>
</evidence>
<dbReference type="OrthoDB" id="9784450at2"/>
<evidence type="ECO:0000256" key="8">
    <source>
        <dbReference type="ARBA" id="ARBA00022741"/>
    </source>
</evidence>
<comment type="catalytic activity">
    <reaction evidence="18">
        <text>a dipeptide(out) + ATP + H2O = a dipeptide(in) + ADP + phosphate + H(+)</text>
        <dbReference type="Rhea" id="RHEA:23120"/>
        <dbReference type="ChEBI" id="CHEBI:15377"/>
        <dbReference type="ChEBI" id="CHEBI:15378"/>
        <dbReference type="ChEBI" id="CHEBI:30616"/>
        <dbReference type="ChEBI" id="CHEBI:43474"/>
        <dbReference type="ChEBI" id="CHEBI:90799"/>
        <dbReference type="ChEBI" id="CHEBI:456216"/>
        <dbReference type="EC" id="7.4.2.9"/>
    </reaction>
</comment>
<comment type="similarity">
    <text evidence="14">Belongs to the ABC transporter superfamily. Glutathione importer (TC 3.A.1.5.11) family.</text>
</comment>
<evidence type="ECO:0000313" key="23">
    <source>
        <dbReference type="EMBL" id="TWI58557.1"/>
    </source>
</evidence>
<evidence type="ECO:0000259" key="22">
    <source>
        <dbReference type="PROSITE" id="PS50893"/>
    </source>
</evidence>
<evidence type="ECO:0000256" key="14">
    <source>
        <dbReference type="ARBA" id="ARBA00038416"/>
    </source>
</evidence>
<evidence type="ECO:0000256" key="15">
    <source>
        <dbReference type="ARBA" id="ARBA00038852"/>
    </source>
</evidence>
<dbReference type="InterPro" id="IPR003439">
    <property type="entry name" value="ABC_transporter-like_ATP-bd"/>
</dbReference>
<reference evidence="23 24" key="1">
    <citation type="journal article" date="2015" name="Stand. Genomic Sci.">
        <title>Genomic Encyclopedia of Bacterial and Archaeal Type Strains, Phase III: the genomes of soil and plant-associated and newly described type strains.</title>
        <authorList>
            <person name="Whitman W.B."/>
            <person name="Woyke T."/>
            <person name="Klenk H.P."/>
            <person name="Zhou Y."/>
            <person name="Lilburn T.G."/>
            <person name="Beck B.J."/>
            <person name="De Vos P."/>
            <person name="Vandamme P."/>
            <person name="Eisen J.A."/>
            <person name="Garrity G."/>
            <person name="Hugenholtz P."/>
            <person name="Kyrpides N.C."/>
        </authorList>
    </citation>
    <scope>NUCLEOTIDE SEQUENCE [LARGE SCALE GENOMIC DNA]</scope>
    <source>
        <strain evidence="23 24">CGMCC 1.6858</strain>
    </source>
</reference>
<protein>
    <recommendedName>
        <fullName evidence="17">Glutathione import ATP-binding protein GsiA</fullName>
        <ecNumber evidence="16">7.4.2.10</ecNumber>
        <ecNumber evidence="15">7.4.2.9</ecNumber>
    </recommendedName>
</protein>
<sequence length="576" mass="64193">MTAETSRPLLSVERLSIEFGEKRVVSDLSFALHSGKTLCITGESGSGKSLTSLAIMGLLPKTARLPSGAIMFDGKDLLRLPERQMQHLRGQAIGMIFQEPMTSLNPLMTVGQQLEETVRRHEPLSRRESKQRARAMLDAVRVPNVDKRLGQYPHELSGGMRQRVMIAMAMLCQPRVLIADEPTTALDVTIQAQILELMRELQQAFGTTLLMITHDMGVVAEMADEVVVMNQGLLEERAPVRTLFKTPQAAYTKKLLAAVPVLGTMGKPVSKTKEPVVLEVKDLKVHFPLRGGWFEEARAIHAVENVSFTLRQGETLGIVGESGCGKSTTGKALMNMLPYEGSIKLLGRELNGLKGEALKPLRQDIQMIFQDPYASLNPRKTILDLVGEPLLIHGMKNLKLRTERVVELLEQVGLSAEAMERYSHMFSGGQRQRICIARALALNPKVIIADESVSALDVSVQAQVLELLERLQKEYQLSYVFISHDMAVVERLCHRVAVMFSGQIVEIGQRDQVLGNPQHPYTQRLLSAVPMPDVDRRKDFKSLLRDIEVPDPVKPRNYQIPRQAYKAIGIDHFVAV</sequence>
<evidence type="ECO:0000256" key="1">
    <source>
        <dbReference type="ARBA" id="ARBA00004170"/>
    </source>
</evidence>
<evidence type="ECO:0000256" key="3">
    <source>
        <dbReference type="ARBA" id="ARBA00011469"/>
    </source>
</evidence>
<dbReference type="Pfam" id="PF00005">
    <property type="entry name" value="ABC_tran"/>
    <property type="match status" value="2"/>
</dbReference>
<dbReference type="Proteomes" id="UP000316905">
    <property type="component" value="Unassembled WGS sequence"/>
</dbReference>
<keyword evidence="5" id="KW-1003">Cell membrane</keyword>
<dbReference type="NCBIfam" id="NF008453">
    <property type="entry name" value="PRK11308.1"/>
    <property type="match status" value="2"/>
</dbReference>
<dbReference type="EC" id="7.4.2.9" evidence="15"/>